<dbReference type="EC" id="2.6.1.42" evidence="5"/>
<dbReference type="Proteomes" id="UP001272242">
    <property type="component" value="Unassembled WGS sequence"/>
</dbReference>
<evidence type="ECO:0000313" key="9">
    <source>
        <dbReference type="EMBL" id="MDY3563365.1"/>
    </source>
</evidence>
<dbReference type="RefSeq" id="WP_320689576.1">
    <property type="nucleotide sequence ID" value="NZ_JAXBLV010000236.1"/>
</dbReference>
<evidence type="ECO:0000256" key="3">
    <source>
        <dbReference type="ARBA" id="ARBA00005072"/>
    </source>
</evidence>
<keyword evidence="10" id="KW-1185">Reference proteome</keyword>
<evidence type="ECO:0000256" key="7">
    <source>
        <dbReference type="ARBA" id="ARBA00048798"/>
    </source>
</evidence>
<evidence type="ECO:0000256" key="8">
    <source>
        <dbReference type="ARBA" id="ARBA00049229"/>
    </source>
</evidence>
<organism evidence="9 10">
    <name type="scientific">Gemmata algarum</name>
    <dbReference type="NCBI Taxonomy" id="2975278"/>
    <lineage>
        <taxon>Bacteria</taxon>
        <taxon>Pseudomonadati</taxon>
        <taxon>Planctomycetota</taxon>
        <taxon>Planctomycetia</taxon>
        <taxon>Gemmatales</taxon>
        <taxon>Gemmataceae</taxon>
        <taxon>Gemmata</taxon>
    </lineage>
</organism>
<comment type="pathway">
    <text evidence="3">Amino-acid biosynthesis; L-leucine biosynthesis; L-leucine from 3-methyl-2-oxobutanoate: step 4/4.</text>
</comment>
<comment type="similarity">
    <text evidence="4">Belongs to the class-IV pyridoxal-phosphate-dependent aminotransferase family.</text>
</comment>
<comment type="catalytic activity">
    <reaction evidence="8">
        <text>L-leucine + 2-oxoglutarate = 4-methyl-2-oxopentanoate + L-glutamate</text>
        <dbReference type="Rhea" id="RHEA:18321"/>
        <dbReference type="ChEBI" id="CHEBI:16810"/>
        <dbReference type="ChEBI" id="CHEBI:17865"/>
        <dbReference type="ChEBI" id="CHEBI:29985"/>
        <dbReference type="ChEBI" id="CHEBI:57427"/>
        <dbReference type="EC" id="2.6.1.42"/>
    </reaction>
</comment>
<comment type="catalytic activity">
    <reaction evidence="7">
        <text>L-isoleucine + 2-oxoglutarate = (S)-3-methyl-2-oxopentanoate + L-glutamate</text>
        <dbReference type="Rhea" id="RHEA:24801"/>
        <dbReference type="ChEBI" id="CHEBI:16810"/>
        <dbReference type="ChEBI" id="CHEBI:29985"/>
        <dbReference type="ChEBI" id="CHEBI:35146"/>
        <dbReference type="ChEBI" id="CHEBI:58045"/>
        <dbReference type="EC" id="2.6.1.42"/>
    </reaction>
</comment>
<gene>
    <name evidence="9" type="ORF">R5W23_004867</name>
</gene>
<name>A0ABU5F6Z4_9BACT</name>
<dbReference type="PANTHER" id="PTHR42743">
    <property type="entry name" value="AMINO-ACID AMINOTRANSFERASE"/>
    <property type="match status" value="1"/>
</dbReference>
<dbReference type="InterPro" id="IPR043132">
    <property type="entry name" value="BCAT-like_C"/>
</dbReference>
<evidence type="ECO:0000256" key="1">
    <source>
        <dbReference type="ARBA" id="ARBA00004824"/>
    </source>
</evidence>
<dbReference type="Gene3D" id="3.20.10.10">
    <property type="entry name" value="D-amino Acid Aminotransferase, subunit A, domain 2"/>
    <property type="match status" value="1"/>
</dbReference>
<dbReference type="Pfam" id="PF01063">
    <property type="entry name" value="Aminotran_4"/>
    <property type="match status" value="1"/>
</dbReference>
<reference evidence="10" key="1">
    <citation type="journal article" date="2023" name="Mar. Drugs">
        <title>Gemmata algarum, a Novel Planctomycete Isolated from an Algal Mat, Displays Antimicrobial Activity.</title>
        <authorList>
            <person name="Kumar G."/>
            <person name="Kallscheuer N."/>
            <person name="Kashif M."/>
            <person name="Ahamad S."/>
            <person name="Jagadeeshwari U."/>
            <person name="Pannikurungottu S."/>
            <person name="Haufschild T."/>
            <person name="Kabuu M."/>
            <person name="Sasikala C."/>
            <person name="Jogler C."/>
            <person name="Ramana C."/>
        </authorList>
    </citation>
    <scope>NUCLEOTIDE SEQUENCE [LARGE SCALE GENOMIC DNA]</scope>
    <source>
        <strain evidence="10">JC673</strain>
    </source>
</reference>
<dbReference type="InterPro" id="IPR001544">
    <property type="entry name" value="Aminotrans_IV"/>
</dbReference>
<evidence type="ECO:0000313" key="10">
    <source>
        <dbReference type="Proteomes" id="UP001272242"/>
    </source>
</evidence>
<sequence length="281" mass="30142">MSLVWVNGTLVDKLDARVSPFDHGFLYGDGVWEHLRVFGGALFRAPEHFATLAKAASALAIEVPLSSAELLAAVEATVRANGRTEGYVRVLVTRGPGTIGPDPRKLEPQVLITAEEYQPFPQELYGHGLHAVVSPQRLDADNPAHQFRTLNQLHVVRAKQHALRHGCLESLLQNRNCEIVGATEGVLFAVKGDLLTLASGAAWDDTGAAVIDSTADRFALVEDPLRLEQLLAADEVFVAGTACGVIGVVRIGGTDIGRGIEGPVTRTVREAYSRITQSGLK</sequence>
<protein>
    <recommendedName>
        <fullName evidence="5">branched-chain-amino-acid transaminase</fullName>
        <ecNumber evidence="5">2.6.1.42</ecNumber>
    </recommendedName>
</protein>
<keyword evidence="9" id="KW-0032">Aminotransferase</keyword>
<evidence type="ECO:0000256" key="6">
    <source>
        <dbReference type="ARBA" id="ARBA00048212"/>
    </source>
</evidence>
<evidence type="ECO:0000256" key="2">
    <source>
        <dbReference type="ARBA" id="ARBA00004931"/>
    </source>
</evidence>
<dbReference type="SUPFAM" id="SSF56752">
    <property type="entry name" value="D-aminoacid aminotransferase-like PLP-dependent enzymes"/>
    <property type="match status" value="1"/>
</dbReference>
<evidence type="ECO:0000256" key="4">
    <source>
        <dbReference type="ARBA" id="ARBA00009320"/>
    </source>
</evidence>
<dbReference type="InterPro" id="IPR036038">
    <property type="entry name" value="Aminotransferase-like"/>
</dbReference>
<comment type="pathway">
    <text evidence="2">Amino-acid biosynthesis; L-valine biosynthesis; L-valine from pyruvate: step 4/4.</text>
</comment>
<dbReference type="PANTHER" id="PTHR42743:SF11">
    <property type="entry name" value="AMINODEOXYCHORISMATE LYASE"/>
    <property type="match status" value="1"/>
</dbReference>
<dbReference type="GO" id="GO:0008483">
    <property type="term" value="F:transaminase activity"/>
    <property type="evidence" value="ECO:0007669"/>
    <property type="project" value="UniProtKB-KW"/>
</dbReference>
<dbReference type="EMBL" id="JAXBLV010000236">
    <property type="protein sequence ID" value="MDY3563365.1"/>
    <property type="molecule type" value="Genomic_DNA"/>
</dbReference>
<comment type="caution">
    <text evidence="9">The sequence shown here is derived from an EMBL/GenBank/DDBJ whole genome shotgun (WGS) entry which is preliminary data.</text>
</comment>
<dbReference type="InterPro" id="IPR050571">
    <property type="entry name" value="Class-IV_PLP-Dep_Aminotrnsfr"/>
</dbReference>
<comment type="catalytic activity">
    <reaction evidence="6">
        <text>L-valine + 2-oxoglutarate = 3-methyl-2-oxobutanoate + L-glutamate</text>
        <dbReference type="Rhea" id="RHEA:24813"/>
        <dbReference type="ChEBI" id="CHEBI:11851"/>
        <dbReference type="ChEBI" id="CHEBI:16810"/>
        <dbReference type="ChEBI" id="CHEBI:29985"/>
        <dbReference type="ChEBI" id="CHEBI:57762"/>
        <dbReference type="EC" id="2.6.1.42"/>
    </reaction>
</comment>
<proteinExistence type="inferred from homology"/>
<accession>A0ABU5F6Z4</accession>
<comment type="pathway">
    <text evidence="1">Amino-acid biosynthesis; L-isoleucine biosynthesis; L-isoleucine from 2-oxobutanoate: step 4/4.</text>
</comment>
<keyword evidence="9" id="KW-0808">Transferase</keyword>
<dbReference type="Gene3D" id="3.30.470.10">
    <property type="match status" value="1"/>
</dbReference>
<dbReference type="InterPro" id="IPR043131">
    <property type="entry name" value="BCAT-like_N"/>
</dbReference>
<evidence type="ECO:0000256" key="5">
    <source>
        <dbReference type="ARBA" id="ARBA00013053"/>
    </source>
</evidence>